<keyword evidence="2" id="KW-1185">Reference proteome</keyword>
<reference evidence="1 2" key="1">
    <citation type="submission" date="2019-10" db="EMBL/GenBank/DDBJ databases">
        <title>Genomic and transcriptomic insights into the perfect genentic adaptation of a filamentous nitrogen-fixing cyanobacterium to rice fields.</title>
        <authorList>
            <person name="Chen Z."/>
        </authorList>
    </citation>
    <scope>NUCLEOTIDE SEQUENCE [LARGE SCALE GENOMIC DNA]</scope>
    <source>
        <strain evidence="1">CCNUC1</strain>
    </source>
</reference>
<dbReference type="AlphaFoldDB" id="A0A5P8VUA7"/>
<organism evidence="1 2">
    <name type="scientific">Nostoc sphaeroides CCNUC1</name>
    <dbReference type="NCBI Taxonomy" id="2653204"/>
    <lineage>
        <taxon>Bacteria</taxon>
        <taxon>Bacillati</taxon>
        <taxon>Cyanobacteriota</taxon>
        <taxon>Cyanophyceae</taxon>
        <taxon>Nostocales</taxon>
        <taxon>Nostocaceae</taxon>
        <taxon>Nostoc</taxon>
    </lineage>
</organism>
<protein>
    <submittedName>
        <fullName evidence="1">Uncharacterized protein</fullName>
    </submittedName>
</protein>
<proteinExistence type="predicted"/>
<evidence type="ECO:0000313" key="2">
    <source>
        <dbReference type="Proteomes" id="UP000326678"/>
    </source>
</evidence>
<accession>A0A5P8VUA7</accession>
<name>A0A5P8VUA7_9NOSO</name>
<dbReference type="EMBL" id="CP045226">
    <property type="protein sequence ID" value="QFS44038.1"/>
    <property type="molecule type" value="Genomic_DNA"/>
</dbReference>
<gene>
    <name evidence="1" type="ORF">GXM_01511</name>
</gene>
<sequence length="48" mass="5701">MTPTLVPRYRFAIMYPFPYQLEVDFGHRYNRRQPLSFPTQHEAEGGEG</sequence>
<dbReference type="KEGG" id="nsh:GXM_01511"/>
<dbReference type="Proteomes" id="UP000326678">
    <property type="component" value="Chromosome Gxm1"/>
</dbReference>
<evidence type="ECO:0000313" key="1">
    <source>
        <dbReference type="EMBL" id="QFS44038.1"/>
    </source>
</evidence>